<evidence type="ECO:0000313" key="2">
    <source>
        <dbReference type="EMBL" id="CAH1425579.1"/>
    </source>
</evidence>
<proteinExistence type="predicted"/>
<feature type="compositionally biased region" description="Basic residues" evidence="1">
    <location>
        <begin position="8"/>
        <end position="17"/>
    </location>
</feature>
<reference evidence="2 3" key="1">
    <citation type="submission" date="2022-01" db="EMBL/GenBank/DDBJ databases">
        <authorList>
            <person name="Xiong W."/>
            <person name="Schranz E."/>
        </authorList>
    </citation>
    <scope>NUCLEOTIDE SEQUENCE [LARGE SCALE GENOMIC DNA]</scope>
</reference>
<organism evidence="2 3">
    <name type="scientific">Lactuca virosa</name>
    <dbReference type="NCBI Taxonomy" id="75947"/>
    <lineage>
        <taxon>Eukaryota</taxon>
        <taxon>Viridiplantae</taxon>
        <taxon>Streptophyta</taxon>
        <taxon>Embryophyta</taxon>
        <taxon>Tracheophyta</taxon>
        <taxon>Spermatophyta</taxon>
        <taxon>Magnoliopsida</taxon>
        <taxon>eudicotyledons</taxon>
        <taxon>Gunneridae</taxon>
        <taxon>Pentapetalae</taxon>
        <taxon>asterids</taxon>
        <taxon>campanulids</taxon>
        <taxon>Asterales</taxon>
        <taxon>Asteraceae</taxon>
        <taxon>Cichorioideae</taxon>
        <taxon>Cichorieae</taxon>
        <taxon>Lactucinae</taxon>
        <taxon>Lactuca</taxon>
    </lineage>
</organism>
<evidence type="ECO:0000313" key="3">
    <source>
        <dbReference type="Proteomes" id="UP001157418"/>
    </source>
</evidence>
<dbReference type="AlphaFoldDB" id="A0AAU9MHC2"/>
<feature type="region of interest" description="Disordered" evidence="1">
    <location>
        <begin position="146"/>
        <end position="166"/>
    </location>
</feature>
<gene>
    <name evidence="2" type="ORF">LVIROSA_LOCUS12713</name>
</gene>
<name>A0AAU9MHC2_9ASTR</name>
<comment type="caution">
    <text evidence="2">The sequence shown here is derived from an EMBL/GenBank/DDBJ whole genome shotgun (WGS) entry which is preliminary data.</text>
</comment>
<sequence>MASSSHGGGKKGNSKRSRVVDSSVSQRDPNPPRQNSGALAFLDSQQETSTSGKLLCGGMITIILKHPTLAIRFPPGLDVIEGETRLTTNILKNMHLFHADYETGSIYWAVDSRDYLSINHHNAELLRLSNPVHNTVWCLSSNLGVPMPEPGPDEDEPTPDATIPDAAAPVQQDPVMHPHHDMYMQEFRRLHEDNRRLHRDYSELYDSVCEINTEMVEFREQFYTFRDNQQEHNQHVDSLVTDMHRGDLKIGACLGWSREALGEISELSELN</sequence>
<dbReference type="EMBL" id="CAKMRJ010002223">
    <property type="protein sequence ID" value="CAH1425579.1"/>
    <property type="molecule type" value="Genomic_DNA"/>
</dbReference>
<protein>
    <submittedName>
        <fullName evidence="2">Uncharacterized protein</fullName>
    </submittedName>
</protein>
<evidence type="ECO:0000256" key="1">
    <source>
        <dbReference type="SAM" id="MobiDB-lite"/>
    </source>
</evidence>
<accession>A0AAU9MHC2</accession>
<keyword evidence="3" id="KW-1185">Reference proteome</keyword>
<feature type="region of interest" description="Disordered" evidence="1">
    <location>
        <begin position="1"/>
        <end position="37"/>
    </location>
</feature>
<dbReference type="Proteomes" id="UP001157418">
    <property type="component" value="Unassembled WGS sequence"/>
</dbReference>